<dbReference type="EMBL" id="CP036271">
    <property type="protein sequence ID" value="QDT52793.1"/>
    <property type="molecule type" value="Genomic_DNA"/>
</dbReference>
<sequence>MSHRFETSMLEQRVVVSPEIRRMLTRPHRKRQAPSLWQRLVAFFGLGCRPRSVVWCSHCHRIAN</sequence>
<evidence type="ECO:0000313" key="1">
    <source>
        <dbReference type="EMBL" id="QDT52793.1"/>
    </source>
</evidence>
<dbReference type="AlphaFoldDB" id="A0A517S9K8"/>
<keyword evidence="2" id="KW-1185">Reference proteome</keyword>
<name>A0A517S9K8_9PLAN</name>
<proteinExistence type="predicted"/>
<reference evidence="1 2" key="1">
    <citation type="submission" date="2019-02" db="EMBL/GenBank/DDBJ databases">
        <title>Deep-cultivation of Planctomycetes and their phenomic and genomic characterization uncovers novel biology.</title>
        <authorList>
            <person name="Wiegand S."/>
            <person name="Jogler M."/>
            <person name="Boedeker C."/>
            <person name="Pinto D."/>
            <person name="Vollmers J."/>
            <person name="Rivas-Marin E."/>
            <person name="Kohn T."/>
            <person name="Peeters S.H."/>
            <person name="Heuer A."/>
            <person name="Rast P."/>
            <person name="Oberbeckmann S."/>
            <person name="Bunk B."/>
            <person name="Jeske O."/>
            <person name="Meyerdierks A."/>
            <person name="Storesund J.E."/>
            <person name="Kallscheuer N."/>
            <person name="Luecker S."/>
            <person name="Lage O.M."/>
            <person name="Pohl T."/>
            <person name="Merkel B.J."/>
            <person name="Hornburger P."/>
            <person name="Mueller R.-W."/>
            <person name="Bruemmer F."/>
            <person name="Labrenz M."/>
            <person name="Spormann A.M."/>
            <person name="Op den Camp H."/>
            <person name="Overmann J."/>
            <person name="Amann R."/>
            <person name="Jetten M.S.M."/>
            <person name="Mascher T."/>
            <person name="Medema M.H."/>
            <person name="Devos D.P."/>
            <person name="Kaster A.-K."/>
            <person name="Ovreas L."/>
            <person name="Rohde M."/>
            <person name="Galperin M.Y."/>
            <person name="Jogler C."/>
        </authorList>
    </citation>
    <scope>NUCLEOTIDE SEQUENCE [LARGE SCALE GENOMIC DNA]</scope>
    <source>
        <strain evidence="1 2">Pan44</strain>
    </source>
</reference>
<organism evidence="1 2">
    <name type="scientific">Caulifigura coniformis</name>
    <dbReference type="NCBI Taxonomy" id="2527983"/>
    <lineage>
        <taxon>Bacteria</taxon>
        <taxon>Pseudomonadati</taxon>
        <taxon>Planctomycetota</taxon>
        <taxon>Planctomycetia</taxon>
        <taxon>Planctomycetales</taxon>
        <taxon>Planctomycetaceae</taxon>
        <taxon>Caulifigura</taxon>
    </lineage>
</organism>
<dbReference type="Proteomes" id="UP000315700">
    <property type="component" value="Chromosome"/>
</dbReference>
<dbReference type="RefSeq" id="WP_145027442.1">
    <property type="nucleotide sequence ID" value="NZ_CP036271.1"/>
</dbReference>
<protein>
    <submittedName>
        <fullName evidence="1">Uncharacterized protein</fullName>
    </submittedName>
</protein>
<gene>
    <name evidence="1" type="ORF">Pan44_08050</name>
</gene>
<accession>A0A517S9K8</accession>
<dbReference type="InParanoid" id="A0A517S9K8"/>
<evidence type="ECO:0000313" key="2">
    <source>
        <dbReference type="Proteomes" id="UP000315700"/>
    </source>
</evidence>
<dbReference type="KEGG" id="ccos:Pan44_08050"/>